<sequence>MPFLNRYVFFPGFFQIIKYNMYLCCREKCILSRQKYLVVMNESIEDKILAKSKKSK</sequence>
<evidence type="ECO:0000313" key="2">
    <source>
        <dbReference type="Proteomes" id="UP000003160"/>
    </source>
</evidence>
<keyword evidence="2" id="KW-1185">Reference proteome</keyword>
<dbReference type="Proteomes" id="UP000003160">
    <property type="component" value="Unassembled WGS sequence"/>
</dbReference>
<dbReference type="HOGENOM" id="CLU_3010415_0_0_10"/>
<evidence type="ECO:0000313" key="1">
    <source>
        <dbReference type="EMBL" id="EFA44424.1"/>
    </source>
</evidence>
<gene>
    <name evidence="1" type="ORF">HMPREF0645_1150</name>
</gene>
<comment type="caution">
    <text evidence="1">The sequence shown here is derived from an EMBL/GenBank/DDBJ whole genome shotgun (WGS) entry which is preliminary data.</text>
</comment>
<dbReference type="AlphaFoldDB" id="D1PW15"/>
<reference evidence="1 2" key="1">
    <citation type="submission" date="2009-10" db="EMBL/GenBank/DDBJ databases">
        <authorList>
            <person name="Qin X."/>
            <person name="Bachman B."/>
            <person name="Battles P."/>
            <person name="Bell A."/>
            <person name="Bess C."/>
            <person name="Bickham C."/>
            <person name="Chaboub L."/>
            <person name="Chen D."/>
            <person name="Coyle M."/>
            <person name="Deiros D.R."/>
            <person name="Dinh H."/>
            <person name="Forbes L."/>
            <person name="Fowler G."/>
            <person name="Francisco L."/>
            <person name="Fu Q."/>
            <person name="Gubbala S."/>
            <person name="Hale W."/>
            <person name="Han Y."/>
            <person name="Hemphill L."/>
            <person name="Highlander S.K."/>
            <person name="Hirani K."/>
            <person name="Hogues M."/>
            <person name="Jackson L."/>
            <person name="Jakkamsetti A."/>
            <person name="Javaid M."/>
            <person name="Jiang H."/>
            <person name="Korchina V."/>
            <person name="Kovar C."/>
            <person name="Lara F."/>
            <person name="Lee S."/>
            <person name="Mata R."/>
            <person name="Mathew T."/>
            <person name="Moen C."/>
            <person name="Morales K."/>
            <person name="Munidasa M."/>
            <person name="Nazareth L."/>
            <person name="Ngo R."/>
            <person name="Nguyen L."/>
            <person name="Okwuonu G."/>
            <person name="Ongeri F."/>
            <person name="Patil S."/>
            <person name="Petrosino J."/>
            <person name="Pham C."/>
            <person name="Pham P."/>
            <person name="Pu L.-L."/>
            <person name="Puazo M."/>
            <person name="Raj R."/>
            <person name="Reid J."/>
            <person name="Rouhana J."/>
            <person name="Saada N."/>
            <person name="Shang Y."/>
            <person name="Simmons D."/>
            <person name="Thornton R."/>
            <person name="Warren J."/>
            <person name="Weissenberger G."/>
            <person name="Zhang J."/>
            <person name="Zhang L."/>
            <person name="Zhou C."/>
            <person name="Zhu D."/>
            <person name="Muzny D."/>
            <person name="Worley K."/>
            <person name="Gibbs R."/>
        </authorList>
    </citation>
    <scope>NUCLEOTIDE SEQUENCE [LARGE SCALE GENOMIC DNA]</scope>
    <source>
        <strain evidence="1 2">DSM 17361</strain>
    </source>
</reference>
<name>D1PW15_9BACT</name>
<accession>D1PW15</accession>
<proteinExistence type="predicted"/>
<dbReference type="EMBL" id="ACKS01000047">
    <property type="protein sequence ID" value="EFA44424.1"/>
    <property type="molecule type" value="Genomic_DNA"/>
</dbReference>
<protein>
    <submittedName>
        <fullName evidence="1">Uncharacterized protein</fullName>
    </submittedName>
</protein>
<organism evidence="1 2">
    <name type="scientific">Hallella bergensis DSM 17361</name>
    <dbReference type="NCBI Taxonomy" id="585502"/>
    <lineage>
        <taxon>Bacteria</taxon>
        <taxon>Pseudomonadati</taxon>
        <taxon>Bacteroidota</taxon>
        <taxon>Bacteroidia</taxon>
        <taxon>Bacteroidales</taxon>
        <taxon>Prevotellaceae</taxon>
        <taxon>Hallella</taxon>
    </lineage>
</organism>